<dbReference type="PANTHER" id="PTHR30461">
    <property type="entry name" value="DNA-INVERTASE FROM LAMBDOID PROPHAGE"/>
    <property type="match status" value="1"/>
</dbReference>
<dbReference type="GO" id="GO:0003677">
    <property type="term" value="F:DNA binding"/>
    <property type="evidence" value="ECO:0007669"/>
    <property type="project" value="UniProtKB-KW"/>
</dbReference>
<keyword evidence="3" id="KW-0238">DNA-binding</keyword>
<sequence>MRRIGYARVSTIGQTLDMQIQTLNSFECHKVFREKASGADVERVELRRLIKNLCHGDTVIVTRIDRLARSTFDAEISQKGCTSG</sequence>
<keyword evidence="4" id="KW-0233">DNA recombination</keyword>
<dbReference type="GO" id="GO:0015074">
    <property type="term" value="P:DNA integration"/>
    <property type="evidence" value="ECO:0007669"/>
    <property type="project" value="UniProtKB-KW"/>
</dbReference>
<dbReference type="InterPro" id="IPR006118">
    <property type="entry name" value="Recombinase_CS"/>
</dbReference>
<dbReference type="PROSITE" id="PS00398">
    <property type="entry name" value="RECOMBINASES_2"/>
    <property type="match status" value="1"/>
</dbReference>
<evidence type="ECO:0000256" key="6">
    <source>
        <dbReference type="PROSITE-ProRule" id="PRU10137"/>
    </source>
</evidence>
<dbReference type="Pfam" id="PF00239">
    <property type="entry name" value="Resolvase"/>
    <property type="match status" value="1"/>
</dbReference>
<proteinExistence type="inferred from homology"/>
<evidence type="ECO:0000256" key="3">
    <source>
        <dbReference type="ARBA" id="ARBA00023125"/>
    </source>
</evidence>
<protein>
    <recommendedName>
        <fullName evidence="7">Resolvase/invertase-type recombinase catalytic domain-containing protein</fullName>
    </recommendedName>
</protein>
<comment type="similarity">
    <text evidence="1">Belongs to the site-specific recombinase resolvase family.</text>
</comment>
<dbReference type="PANTHER" id="PTHR30461:SF26">
    <property type="entry name" value="RESOLVASE HOMOLOG YNEB"/>
    <property type="match status" value="1"/>
</dbReference>
<evidence type="ECO:0000256" key="5">
    <source>
        <dbReference type="PIRSR" id="PIRSR606118-50"/>
    </source>
</evidence>
<dbReference type="PROSITE" id="PS00397">
    <property type="entry name" value="RECOMBINASES_1"/>
    <property type="match status" value="1"/>
</dbReference>
<evidence type="ECO:0000256" key="2">
    <source>
        <dbReference type="ARBA" id="ARBA00022908"/>
    </source>
</evidence>
<dbReference type="Gene3D" id="3.40.50.1390">
    <property type="entry name" value="Resolvase, N-terminal catalytic domain"/>
    <property type="match status" value="1"/>
</dbReference>
<dbReference type="InterPro" id="IPR006119">
    <property type="entry name" value="Resolv_N"/>
</dbReference>
<comment type="caution">
    <text evidence="8">The sequence shown here is derived from an EMBL/GenBank/DDBJ whole genome shotgun (WGS) entry which is preliminary data.</text>
</comment>
<dbReference type="InterPro" id="IPR036162">
    <property type="entry name" value="Resolvase-like_N_sf"/>
</dbReference>
<dbReference type="GO" id="GO:0000150">
    <property type="term" value="F:DNA strand exchange activity"/>
    <property type="evidence" value="ECO:0007669"/>
    <property type="project" value="InterPro"/>
</dbReference>
<reference evidence="8 9" key="1">
    <citation type="submission" date="2016-06" db="EMBL/GenBank/DDBJ databases">
        <title>Acetobacter pasteurianus NBRC 3278 whole genome sequencing project.</title>
        <authorList>
            <person name="Matsutani M."/>
            <person name="Shiwa Y."/>
            <person name="Okamoto-Kainuma A."/>
            <person name="Ishikawa M."/>
            <person name="Koizumi Y."/>
            <person name="Yoshikawa H."/>
            <person name="Yakushi T."/>
            <person name="Matsushita K."/>
        </authorList>
    </citation>
    <scope>NUCLEOTIDE SEQUENCE [LARGE SCALE GENOMIC DNA]</scope>
    <source>
        <strain evidence="8 9">NBRC 3278</strain>
    </source>
</reference>
<evidence type="ECO:0000259" key="7">
    <source>
        <dbReference type="PROSITE" id="PS51736"/>
    </source>
</evidence>
<dbReference type="PROSITE" id="PS51736">
    <property type="entry name" value="RECOMBINASES_3"/>
    <property type="match status" value="1"/>
</dbReference>
<feature type="active site" description="O-(5'-phospho-DNA)-serine intermediate" evidence="5 6">
    <location>
        <position position="10"/>
    </location>
</feature>
<evidence type="ECO:0000256" key="4">
    <source>
        <dbReference type="ARBA" id="ARBA00023172"/>
    </source>
</evidence>
<name>A0A401X684_ACEPA</name>
<dbReference type="SMART" id="SM00857">
    <property type="entry name" value="Resolvase"/>
    <property type="match status" value="1"/>
</dbReference>
<gene>
    <name evidence="8" type="ORF">NBRC3278_2538</name>
</gene>
<organism evidence="8 9">
    <name type="scientific">Acetobacter pasteurianus NBRC 3278</name>
    <dbReference type="NCBI Taxonomy" id="1226660"/>
    <lineage>
        <taxon>Bacteria</taxon>
        <taxon>Pseudomonadati</taxon>
        <taxon>Pseudomonadota</taxon>
        <taxon>Alphaproteobacteria</taxon>
        <taxon>Acetobacterales</taxon>
        <taxon>Acetobacteraceae</taxon>
        <taxon>Acetobacter</taxon>
    </lineage>
</organism>
<dbReference type="SUPFAM" id="SSF53041">
    <property type="entry name" value="Resolvase-like"/>
    <property type="match status" value="1"/>
</dbReference>
<dbReference type="AlphaFoldDB" id="A0A401X684"/>
<evidence type="ECO:0000313" key="8">
    <source>
        <dbReference type="EMBL" id="GCD63445.1"/>
    </source>
</evidence>
<dbReference type="InterPro" id="IPR050639">
    <property type="entry name" value="SSR_resolvase"/>
</dbReference>
<accession>A0A401X684</accession>
<evidence type="ECO:0000256" key="1">
    <source>
        <dbReference type="ARBA" id="ARBA00009913"/>
    </source>
</evidence>
<keyword evidence="2" id="KW-0229">DNA integration</keyword>
<feature type="domain" description="Resolvase/invertase-type recombinase catalytic" evidence="7">
    <location>
        <begin position="2"/>
        <end position="84"/>
    </location>
</feature>
<dbReference type="EMBL" id="BDEV01000104">
    <property type="protein sequence ID" value="GCD63445.1"/>
    <property type="molecule type" value="Genomic_DNA"/>
</dbReference>
<dbReference type="CDD" id="cd03768">
    <property type="entry name" value="SR_ResInv"/>
    <property type="match status" value="1"/>
</dbReference>
<keyword evidence="9" id="KW-1185">Reference proteome</keyword>
<dbReference type="Proteomes" id="UP000287385">
    <property type="component" value="Unassembled WGS sequence"/>
</dbReference>
<evidence type="ECO:0000313" key="9">
    <source>
        <dbReference type="Proteomes" id="UP000287385"/>
    </source>
</evidence>